<accession>A0A0H5Q0W8</accession>
<sequence length="73" mass="8445">MKPIPERGDELVLTCRGCSKSNLMKIKSIKKNAQNEDGSWCYTVKAVCNICGFMNGDYRPIWYNFYRIGIIDF</sequence>
<organism evidence="1">
    <name type="scientific">uncultured prokaryote</name>
    <dbReference type="NCBI Taxonomy" id="198431"/>
    <lineage>
        <taxon>unclassified sequences</taxon>
        <taxon>environmental samples</taxon>
    </lineage>
</organism>
<reference evidence="1" key="1">
    <citation type="submission" date="2015-06" db="EMBL/GenBank/DDBJ databases">
        <authorList>
            <person name="Joergensen T."/>
        </authorList>
    </citation>
    <scope>NUCLEOTIDE SEQUENCE</scope>
    <source>
        <plasmid evidence="1">pRGRH0693</plasmid>
    </source>
</reference>
<dbReference type="AlphaFoldDB" id="A0A0H5Q0W8"/>
<reference evidence="1" key="2">
    <citation type="submission" date="2015-07" db="EMBL/GenBank/DDBJ databases">
        <title>Plasmids, circular viruses and viroids from rat gut.</title>
        <authorList>
            <person name="Jorgensen T.J."/>
            <person name="Hansen M.A."/>
            <person name="Xu Z."/>
            <person name="Tabak M.A."/>
            <person name="Sorensen S.J."/>
            <person name="Hansen L.H."/>
        </authorList>
    </citation>
    <scope>NUCLEOTIDE SEQUENCE</scope>
    <source>
        <plasmid evidence="1">pRGRH0693</plasmid>
    </source>
</reference>
<dbReference type="EMBL" id="LN853311">
    <property type="protein sequence ID" value="CRY95616.1"/>
    <property type="molecule type" value="Genomic_DNA"/>
</dbReference>
<evidence type="ECO:0000313" key="1">
    <source>
        <dbReference type="EMBL" id="CRY95616.1"/>
    </source>
</evidence>
<keyword evidence="1" id="KW-0614">Plasmid</keyword>
<proteinExistence type="predicted"/>
<geneLocation type="plasmid" evidence="1">
    <name>pRGRH0693</name>
</geneLocation>
<name>A0A0H5Q0W8_9ZZZZ</name>
<protein>
    <submittedName>
        <fullName evidence="1">Uncharacterized protein</fullName>
    </submittedName>
</protein>